<feature type="region of interest" description="Disordered" evidence="1">
    <location>
        <begin position="1"/>
        <end position="114"/>
    </location>
</feature>
<feature type="region of interest" description="Disordered" evidence="1">
    <location>
        <begin position="455"/>
        <end position="618"/>
    </location>
</feature>
<feature type="compositionally biased region" description="Low complexity" evidence="1">
    <location>
        <begin position="47"/>
        <end position="75"/>
    </location>
</feature>
<feature type="compositionally biased region" description="Basic and acidic residues" evidence="1">
    <location>
        <begin position="708"/>
        <end position="717"/>
    </location>
</feature>
<feature type="region of interest" description="Disordered" evidence="1">
    <location>
        <begin position="243"/>
        <end position="419"/>
    </location>
</feature>
<feature type="compositionally biased region" description="Gly residues" evidence="1">
    <location>
        <begin position="105"/>
        <end position="114"/>
    </location>
</feature>
<reference evidence="2 3" key="1">
    <citation type="journal article" date="2010" name="Nature">
        <title>The Ectocarpus genome and the independent evolution of multicellularity in brown algae.</title>
        <authorList>
            <person name="Cock J.M."/>
            <person name="Sterck L."/>
            <person name="Rouze P."/>
            <person name="Scornet D."/>
            <person name="Allen A.E."/>
            <person name="Amoutzias G."/>
            <person name="Anthouard V."/>
            <person name="Artiguenave F."/>
            <person name="Aury J.M."/>
            <person name="Badger J.H."/>
            <person name="Beszteri B."/>
            <person name="Billiau K."/>
            <person name="Bonnet E."/>
            <person name="Bothwell J.H."/>
            <person name="Bowler C."/>
            <person name="Boyen C."/>
            <person name="Brownlee C."/>
            <person name="Carrano C.J."/>
            <person name="Charrier B."/>
            <person name="Cho G.Y."/>
            <person name="Coelho S.M."/>
            <person name="Collen J."/>
            <person name="Corre E."/>
            <person name="Da Silva C."/>
            <person name="Delage L."/>
            <person name="Delaroque N."/>
            <person name="Dittami S.M."/>
            <person name="Doulbeau S."/>
            <person name="Elias M."/>
            <person name="Farnham G."/>
            <person name="Gachon C.M."/>
            <person name="Gschloessl B."/>
            <person name="Heesch S."/>
            <person name="Jabbari K."/>
            <person name="Jubin C."/>
            <person name="Kawai H."/>
            <person name="Kimura K."/>
            <person name="Kloareg B."/>
            <person name="Kupper F.C."/>
            <person name="Lang D."/>
            <person name="Le Bail A."/>
            <person name="Leblanc C."/>
            <person name="Lerouge P."/>
            <person name="Lohr M."/>
            <person name="Lopez P.J."/>
            <person name="Martens C."/>
            <person name="Maumus F."/>
            <person name="Michel G."/>
            <person name="Miranda-Saavedra D."/>
            <person name="Morales J."/>
            <person name="Moreau H."/>
            <person name="Motomura T."/>
            <person name="Nagasato C."/>
            <person name="Napoli C.A."/>
            <person name="Nelson D.R."/>
            <person name="Nyvall-Collen P."/>
            <person name="Peters A.F."/>
            <person name="Pommier C."/>
            <person name="Potin P."/>
            <person name="Poulain J."/>
            <person name="Quesneville H."/>
            <person name="Read B."/>
            <person name="Rensing S.A."/>
            <person name="Ritter A."/>
            <person name="Rousvoal S."/>
            <person name="Samanta M."/>
            <person name="Samson G."/>
            <person name="Schroeder D.C."/>
            <person name="Segurens B."/>
            <person name="Strittmatter M."/>
            <person name="Tonon T."/>
            <person name="Tregear J.W."/>
            <person name="Valentin K."/>
            <person name="von Dassow P."/>
            <person name="Yamagishi T."/>
            <person name="Van de Peer Y."/>
            <person name="Wincker P."/>
        </authorList>
    </citation>
    <scope>NUCLEOTIDE SEQUENCE [LARGE SCALE GENOMIC DNA]</scope>
    <source>
        <strain evidence="3">Ec32 / CCAP1310/4</strain>
    </source>
</reference>
<feature type="compositionally biased region" description="Basic residues" evidence="1">
    <location>
        <begin position="728"/>
        <end position="746"/>
    </location>
</feature>
<evidence type="ECO:0000256" key="1">
    <source>
        <dbReference type="SAM" id="MobiDB-lite"/>
    </source>
</evidence>
<feature type="compositionally biased region" description="Low complexity" evidence="1">
    <location>
        <begin position="243"/>
        <end position="254"/>
    </location>
</feature>
<feature type="region of interest" description="Disordered" evidence="1">
    <location>
        <begin position="681"/>
        <end position="820"/>
    </location>
</feature>
<dbReference type="EMBL" id="FN648696">
    <property type="protein sequence ID" value="CBJ48821.1"/>
    <property type="molecule type" value="Genomic_DNA"/>
</dbReference>
<evidence type="ECO:0000313" key="3">
    <source>
        <dbReference type="Proteomes" id="UP000002630"/>
    </source>
</evidence>
<feature type="compositionally biased region" description="Pro residues" evidence="1">
    <location>
        <begin position="264"/>
        <end position="274"/>
    </location>
</feature>
<accession>D7G2W4</accession>
<organism evidence="2 3">
    <name type="scientific">Ectocarpus siliculosus</name>
    <name type="common">Brown alga</name>
    <name type="synonym">Conferva siliculosa</name>
    <dbReference type="NCBI Taxonomy" id="2880"/>
    <lineage>
        <taxon>Eukaryota</taxon>
        <taxon>Sar</taxon>
        <taxon>Stramenopiles</taxon>
        <taxon>Ochrophyta</taxon>
        <taxon>PX clade</taxon>
        <taxon>Phaeophyceae</taxon>
        <taxon>Ectocarpales</taxon>
        <taxon>Ectocarpaceae</taxon>
        <taxon>Ectocarpus</taxon>
    </lineage>
</organism>
<feature type="compositionally biased region" description="Low complexity" evidence="1">
    <location>
        <begin position="594"/>
        <end position="615"/>
    </location>
</feature>
<keyword evidence="3" id="KW-1185">Reference proteome</keyword>
<dbReference type="InParanoid" id="D7G2W4"/>
<evidence type="ECO:0000313" key="2">
    <source>
        <dbReference type="EMBL" id="CBJ48821.1"/>
    </source>
</evidence>
<feature type="compositionally biased region" description="Low complexity" evidence="1">
    <location>
        <begin position="398"/>
        <end position="413"/>
    </location>
</feature>
<feature type="compositionally biased region" description="Basic and acidic residues" evidence="1">
    <location>
        <begin position="292"/>
        <end position="304"/>
    </location>
</feature>
<feature type="compositionally biased region" description="Low complexity" evidence="1">
    <location>
        <begin position="514"/>
        <end position="537"/>
    </location>
</feature>
<dbReference type="AlphaFoldDB" id="D7G2W4"/>
<name>D7G2W4_ECTSI</name>
<dbReference type="Proteomes" id="UP000002630">
    <property type="component" value="Linkage Group LG14"/>
</dbReference>
<feature type="compositionally biased region" description="Basic and acidic residues" evidence="1">
    <location>
        <begin position="138"/>
        <end position="151"/>
    </location>
</feature>
<feature type="region of interest" description="Disordered" evidence="1">
    <location>
        <begin position="138"/>
        <end position="159"/>
    </location>
</feature>
<gene>
    <name evidence="2" type="ORF">Esi_0049_0026</name>
</gene>
<sequence length="831" mass="84644">MDGSNNNNGGGGERWAAWDGGNRWMPGEEGAGANADDGHRHRHAGHATPPLLPGLAQAPSPAAAAGLTASRRSAAVWEGAPHGGGWVGGPADIRQQGSSWHPSGGASGAAEGRGQGYERMAHSGIGEGAGVARDAFAGDRRHQHQQPEVDVRGGGGGGGLRFHPSAVEHQQHHAGPSARTAAPRVIGGSAVSAPGFRHGAVSVDPAPAAVGGTSADPSSVAAGGGLLSQGYRRLAAMADEQAAAAAGGDQLDLSGGRRGGGAHPSPPPPPPPPAAVLHRPPLHHSPIGRPPLPHEYDAVAERETGHHKRSASSLVGAGSGGRDPAGYSPLGERAGPRHRQVSRELPFSSLAGGDGPATKRRRPSVDGGDRPLGGVIQQQQQQQQVRGRSTSNERLTHGNGSAASWPSGASGSGTPLPPAAALVYDDVLAREFEESERELLSSRVAVDLAQARFEEASRTHHAKREQVLAAAAEHQKQLSIAASHHHQGQEQQQQTPTLKGGASVHSPARSSEVAAETSAPTGRAAAAGGRHGAANDGRGSGSEERHNSDSTAAFHHRRDSAPLGRRSPAARGRSERPSEAYSRSPSLEALGPDSASPAGKVSSSPSPSAAGQAQPDCADEMMEVKLEAALLCGMGRAPVSSRQLASAAAGAAVTPSPKAVSAGAEKGLEIVSLAAAAAAAVSSSSGDGDGNVVVPPRSSSSSSSRGGIRRDLSERTHSPLPSLPWKGGHNHHHHQQHQQQHQHHRSAMGQAPGSPSACGETDSDHSSDRGCAAIEDLAGSKKQQHHELQRPVVPRAVGRGGAGRLSWTDYGDAGGDRRAPPLAKLTADVLV</sequence>
<dbReference type="OrthoDB" id="10521408at2759"/>
<dbReference type="EMBL" id="FN649739">
    <property type="protein sequence ID" value="CBJ48821.1"/>
    <property type="molecule type" value="Genomic_DNA"/>
</dbReference>
<protein>
    <submittedName>
        <fullName evidence="2">Uncharacterized protein</fullName>
    </submittedName>
</protein>
<dbReference type="OMA" id="CADEMME"/>
<proteinExistence type="predicted"/>